<protein>
    <submittedName>
        <fullName evidence="4">Nitrite reductase small subunit NirD</fullName>
    </submittedName>
</protein>
<dbReference type="CDD" id="cd03529">
    <property type="entry name" value="Rieske_NirD"/>
    <property type="match status" value="1"/>
</dbReference>
<dbReference type="InterPro" id="IPR036922">
    <property type="entry name" value="Rieske_2Fe-2S_sf"/>
</dbReference>
<dbReference type="EMBL" id="JAUCGQ010000001">
    <property type="protein sequence ID" value="MDM7854088.1"/>
    <property type="molecule type" value="Genomic_DNA"/>
</dbReference>
<evidence type="ECO:0000256" key="2">
    <source>
        <dbReference type="ARBA" id="ARBA00023063"/>
    </source>
</evidence>
<comment type="caution">
    <text evidence="4">The sequence shown here is derived from an EMBL/GenBank/DDBJ whole genome shotgun (WGS) entry which is preliminary data.</text>
</comment>
<dbReference type="Proteomes" id="UP001529338">
    <property type="component" value="Unassembled WGS sequence"/>
</dbReference>
<dbReference type="PANTHER" id="PTHR40562">
    <property type="match status" value="1"/>
</dbReference>
<dbReference type="NCBIfam" id="TIGR02378">
    <property type="entry name" value="nirD_assim_sml"/>
    <property type="match status" value="1"/>
</dbReference>
<evidence type="ECO:0000313" key="5">
    <source>
        <dbReference type="Proteomes" id="UP001529338"/>
    </source>
</evidence>
<dbReference type="InterPro" id="IPR017881">
    <property type="entry name" value="NirD"/>
</dbReference>
<dbReference type="InterPro" id="IPR012748">
    <property type="entry name" value="Rieske-like_NirD"/>
</dbReference>
<dbReference type="RefSeq" id="WP_289453686.1">
    <property type="nucleotide sequence ID" value="NZ_JAUCGQ010000001.1"/>
</dbReference>
<sequence length="145" mass="15641">MSAWTPVCRLEDLAPERGVAALLHPVADEQEGGRPAEQVALFRLVDDRVLAVQQHDPFSDAFVMSRGIVGTRTVDGEVRTTVASPMYKQVFDLVTGRCLEAVGKHPVRDLPADLRTYPVRLRDGVVEVGAAPSALVGEPAGREVA</sequence>
<gene>
    <name evidence="4" type="primary">nirD</name>
    <name evidence="4" type="ORF">QRT04_04015</name>
</gene>
<feature type="domain" description="Rieske-like [2Fe-2S]" evidence="3">
    <location>
        <begin position="4"/>
        <end position="128"/>
    </location>
</feature>
<dbReference type="PANTHER" id="PTHR40562:SF1">
    <property type="entry name" value="NITRITE REDUCTASE (NADH) SMALL SUBUNIT"/>
    <property type="match status" value="1"/>
</dbReference>
<dbReference type="Pfam" id="PF13806">
    <property type="entry name" value="Rieske_2"/>
    <property type="match status" value="1"/>
</dbReference>
<keyword evidence="5" id="KW-1185">Reference proteome</keyword>
<keyword evidence="1" id="KW-0560">Oxidoreductase</keyword>
<evidence type="ECO:0000256" key="1">
    <source>
        <dbReference type="ARBA" id="ARBA00023002"/>
    </source>
</evidence>
<proteinExistence type="predicted"/>
<evidence type="ECO:0000313" key="4">
    <source>
        <dbReference type="EMBL" id="MDM7854088.1"/>
    </source>
</evidence>
<keyword evidence="2" id="KW-0534">Nitrate assimilation</keyword>
<dbReference type="SUPFAM" id="SSF50022">
    <property type="entry name" value="ISP domain"/>
    <property type="match status" value="1"/>
</dbReference>
<reference evidence="4 5" key="1">
    <citation type="submission" date="2023-06" db="EMBL/GenBank/DDBJ databases">
        <title>Cellulomonas sp. MW4 Whole genome sequence.</title>
        <authorList>
            <person name="Park S."/>
        </authorList>
    </citation>
    <scope>NUCLEOTIDE SEQUENCE [LARGE SCALE GENOMIC DNA]</scope>
    <source>
        <strain evidence="4 5">MW4</strain>
    </source>
</reference>
<dbReference type="Gene3D" id="2.102.10.10">
    <property type="entry name" value="Rieske [2Fe-2S] iron-sulphur domain"/>
    <property type="match status" value="1"/>
</dbReference>
<evidence type="ECO:0000259" key="3">
    <source>
        <dbReference type="Pfam" id="PF13806"/>
    </source>
</evidence>
<accession>A0ABT7SD31</accession>
<name>A0ABT7SD31_9CELL</name>
<organism evidence="4 5">
    <name type="scientific">Cellulomonas alba</name>
    <dbReference type="NCBI Taxonomy" id="3053467"/>
    <lineage>
        <taxon>Bacteria</taxon>
        <taxon>Bacillati</taxon>
        <taxon>Actinomycetota</taxon>
        <taxon>Actinomycetes</taxon>
        <taxon>Micrococcales</taxon>
        <taxon>Cellulomonadaceae</taxon>
        <taxon>Cellulomonas</taxon>
    </lineage>
</organism>
<dbReference type="PROSITE" id="PS51300">
    <property type="entry name" value="NIRD"/>
    <property type="match status" value="1"/>
</dbReference>